<feature type="region of interest" description="Disordered" evidence="1">
    <location>
        <begin position="1"/>
        <end position="64"/>
    </location>
</feature>
<reference evidence="2" key="1">
    <citation type="submission" date="2014-09" db="EMBL/GenBank/DDBJ databases">
        <authorList>
            <person name="Magalhaes I.L.F."/>
            <person name="Oliveira U."/>
            <person name="Santos F.R."/>
            <person name="Vidigal T.H.D.A."/>
            <person name="Brescovit A.D."/>
            <person name="Santos A.J."/>
        </authorList>
    </citation>
    <scope>NUCLEOTIDE SEQUENCE</scope>
    <source>
        <tissue evidence="2">Shoot tissue taken approximately 20 cm above the soil surface</tissue>
    </source>
</reference>
<evidence type="ECO:0000313" key="2">
    <source>
        <dbReference type="EMBL" id="JAD86285.1"/>
    </source>
</evidence>
<feature type="compositionally biased region" description="Low complexity" evidence="1">
    <location>
        <begin position="209"/>
        <end position="218"/>
    </location>
</feature>
<proteinExistence type="predicted"/>
<evidence type="ECO:0000256" key="1">
    <source>
        <dbReference type="SAM" id="MobiDB-lite"/>
    </source>
</evidence>
<reference evidence="2" key="2">
    <citation type="journal article" date="2015" name="Data Brief">
        <title>Shoot transcriptome of the giant reed, Arundo donax.</title>
        <authorList>
            <person name="Barrero R.A."/>
            <person name="Guerrero F.D."/>
            <person name="Moolhuijzen P."/>
            <person name="Goolsby J.A."/>
            <person name="Tidwell J."/>
            <person name="Bellgard S.E."/>
            <person name="Bellgard M.I."/>
        </authorList>
    </citation>
    <scope>NUCLEOTIDE SEQUENCE</scope>
    <source>
        <tissue evidence="2">Shoot tissue taken approximately 20 cm above the soil surface</tissue>
    </source>
</reference>
<feature type="region of interest" description="Disordered" evidence="1">
    <location>
        <begin position="196"/>
        <end position="218"/>
    </location>
</feature>
<protein>
    <submittedName>
        <fullName evidence="2">LIP2</fullName>
    </submittedName>
</protein>
<name>A0A0A9DKU9_ARUDO</name>
<sequence>MSPHPEPSLNSTSLKPKVLAKHRTSWSWMTSSAGSSTRSPASRRSDVTSLPAMPQGKMCSKYPRSGSILNASPCHVNPDEILTPTAPILRSPTHTPVSPGSPGRAETPWSAATSIIADSRPSTYLRAPRPRARSERTGYSTACRGPWKVTSPPRSVRWISAPRARSSCSGARRLRSAFLRCLPRVYVGGAAATARGRRRCRPCGPRPAAPGAGARRRT</sequence>
<dbReference type="AlphaFoldDB" id="A0A0A9DKU9"/>
<organism evidence="2">
    <name type="scientific">Arundo donax</name>
    <name type="common">Giant reed</name>
    <name type="synonym">Donax arundinaceus</name>
    <dbReference type="NCBI Taxonomy" id="35708"/>
    <lineage>
        <taxon>Eukaryota</taxon>
        <taxon>Viridiplantae</taxon>
        <taxon>Streptophyta</taxon>
        <taxon>Embryophyta</taxon>
        <taxon>Tracheophyta</taxon>
        <taxon>Spermatophyta</taxon>
        <taxon>Magnoliopsida</taxon>
        <taxon>Liliopsida</taxon>
        <taxon>Poales</taxon>
        <taxon>Poaceae</taxon>
        <taxon>PACMAD clade</taxon>
        <taxon>Arundinoideae</taxon>
        <taxon>Arundineae</taxon>
        <taxon>Arundo</taxon>
    </lineage>
</organism>
<feature type="region of interest" description="Disordered" evidence="1">
    <location>
        <begin position="126"/>
        <end position="146"/>
    </location>
</feature>
<feature type="region of interest" description="Disordered" evidence="1">
    <location>
        <begin position="84"/>
        <end position="107"/>
    </location>
</feature>
<dbReference type="EMBL" id="GBRH01211610">
    <property type="protein sequence ID" value="JAD86285.1"/>
    <property type="molecule type" value="Transcribed_RNA"/>
</dbReference>
<feature type="compositionally biased region" description="Low complexity" evidence="1">
    <location>
        <begin position="25"/>
        <end position="42"/>
    </location>
</feature>
<accession>A0A0A9DKU9</accession>